<dbReference type="SUPFAM" id="SSF53474">
    <property type="entry name" value="alpha/beta-Hydrolases"/>
    <property type="match status" value="1"/>
</dbReference>
<keyword evidence="4" id="KW-1185">Reference proteome</keyword>
<proteinExistence type="predicted"/>
<evidence type="ECO:0000313" key="4">
    <source>
        <dbReference type="Proteomes" id="UP000713904"/>
    </source>
</evidence>
<dbReference type="PANTHER" id="PTHR43798:SF31">
    <property type="entry name" value="AB HYDROLASE SUPERFAMILY PROTEIN YCLE"/>
    <property type="match status" value="1"/>
</dbReference>
<name>A0ABR6TKB5_9FIRM</name>
<reference evidence="3 4" key="1">
    <citation type="submission" date="2020-05" db="EMBL/GenBank/DDBJ databases">
        <title>Draft genome of xy-202 and genomic insight in genome of the genus Peptostreptococcus.</title>
        <authorList>
            <person name="Zhang Z."/>
        </authorList>
    </citation>
    <scope>NUCLEOTIDE SEQUENCE [LARGE SCALE GENOMIC DNA]</scope>
    <source>
        <strain evidence="3 4">DSM 27025</strain>
    </source>
</reference>
<protein>
    <submittedName>
        <fullName evidence="3">Alpha/beta hydrolase</fullName>
    </submittedName>
</protein>
<organism evidence="3 4">
    <name type="scientific">Peptostreptococcus canis</name>
    <dbReference type="NCBI Taxonomy" id="1159213"/>
    <lineage>
        <taxon>Bacteria</taxon>
        <taxon>Bacillati</taxon>
        <taxon>Bacillota</taxon>
        <taxon>Clostridia</taxon>
        <taxon>Peptostreptococcales</taxon>
        <taxon>Peptostreptococcaceae</taxon>
        <taxon>Peptostreptococcus</taxon>
    </lineage>
</organism>
<evidence type="ECO:0000256" key="1">
    <source>
        <dbReference type="ARBA" id="ARBA00022801"/>
    </source>
</evidence>
<evidence type="ECO:0000259" key="2">
    <source>
        <dbReference type="Pfam" id="PF00561"/>
    </source>
</evidence>
<dbReference type="InterPro" id="IPR050266">
    <property type="entry name" value="AB_hydrolase_sf"/>
</dbReference>
<dbReference type="InterPro" id="IPR000073">
    <property type="entry name" value="AB_hydrolase_1"/>
</dbReference>
<keyword evidence="1 3" id="KW-0378">Hydrolase</keyword>
<comment type="caution">
    <text evidence="3">The sequence shown here is derived from an EMBL/GenBank/DDBJ whole genome shotgun (WGS) entry which is preliminary data.</text>
</comment>
<dbReference type="GO" id="GO:0016787">
    <property type="term" value="F:hydrolase activity"/>
    <property type="evidence" value="ECO:0007669"/>
    <property type="project" value="UniProtKB-KW"/>
</dbReference>
<dbReference type="RefSeq" id="WP_185623626.1">
    <property type="nucleotide sequence ID" value="NZ_JABGBW010000001.1"/>
</dbReference>
<dbReference type="Pfam" id="PF00561">
    <property type="entry name" value="Abhydrolase_1"/>
    <property type="match status" value="1"/>
</dbReference>
<gene>
    <name evidence="3" type="ORF">HLB29_02945</name>
</gene>
<dbReference type="PANTHER" id="PTHR43798">
    <property type="entry name" value="MONOACYLGLYCEROL LIPASE"/>
    <property type="match status" value="1"/>
</dbReference>
<dbReference type="Proteomes" id="UP000713904">
    <property type="component" value="Unassembled WGS sequence"/>
</dbReference>
<sequence>MFFKNKDNMEIFYKDSGNIDDKPIVFLHAWGSNHTDFDYTFENLEGYRRVVYDHRGFGNSEKPEKKISLKHLANDLYDLIGYLELKNVILVGYSMGASVLYKYIELFGTNNISAVVICDMTPKMTCDNEWKYGILDGKYSKDDVLETMALHFDDLTEAYMQLYKAIDPSLNEKNDRALKRMIEIDLSKNSYYSITAMWFSLCYEDFRKSIKKIDIPTGLFFAHPGSLINPETVEYLESHIKDTYTHIFEESTHSFVNCKPKKFMNELKIFLERIN</sequence>
<evidence type="ECO:0000313" key="3">
    <source>
        <dbReference type="EMBL" id="MBC2575634.1"/>
    </source>
</evidence>
<dbReference type="InterPro" id="IPR029058">
    <property type="entry name" value="AB_hydrolase_fold"/>
</dbReference>
<dbReference type="EMBL" id="JABGBW010000001">
    <property type="protein sequence ID" value="MBC2575634.1"/>
    <property type="molecule type" value="Genomic_DNA"/>
</dbReference>
<feature type="domain" description="AB hydrolase-1" evidence="2">
    <location>
        <begin position="22"/>
        <end position="253"/>
    </location>
</feature>
<dbReference type="Gene3D" id="3.40.50.1820">
    <property type="entry name" value="alpha/beta hydrolase"/>
    <property type="match status" value="1"/>
</dbReference>
<accession>A0ABR6TKB5</accession>